<feature type="non-terminal residue" evidence="2">
    <location>
        <position position="1"/>
    </location>
</feature>
<evidence type="ECO:0000259" key="1">
    <source>
        <dbReference type="SMART" id="SM00829"/>
    </source>
</evidence>
<dbReference type="Pfam" id="PF13602">
    <property type="entry name" value="ADH_zinc_N_2"/>
    <property type="match status" value="1"/>
</dbReference>
<dbReference type="SMART" id="SM00829">
    <property type="entry name" value="PKS_ER"/>
    <property type="match status" value="1"/>
</dbReference>
<dbReference type="AlphaFoldDB" id="A0A6A4M2Q8"/>
<protein>
    <recommendedName>
        <fullName evidence="1">Enoyl reductase (ER) domain-containing protein</fullName>
    </recommendedName>
</protein>
<dbReference type="GO" id="GO:0016491">
    <property type="term" value="F:oxidoreductase activity"/>
    <property type="evidence" value="ECO:0007669"/>
    <property type="project" value="InterPro"/>
</dbReference>
<proteinExistence type="predicted"/>
<dbReference type="OrthoDB" id="48317at2759"/>
<dbReference type="InterPro" id="IPR013154">
    <property type="entry name" value="ADH-like_N"/>
</dbReference>
<dbReference type="PANTHER" id="PTHR44013:SF16">
    <property type="entry name" value="ZINC-BINDING DEHYDROGENASE FAMILY OXIDOREDUCTASE"/>
    <property type="match status" value="1"/>
</dbReference>
<dbReference type="CDD" id="cd08267">
    <property type="entry name" value="MDR1"/>
    <property type="match status" value="1"/>
</dbReference>
<dbReference type="Proteomes" id="UP000428333">
    <property type="component" value="Linkage Group LG03"/>
</dbReference>
<organism evidence="2 3">
    <name type="scientific">Rhododendron williamsianum</name>
    <dbReference type="NCBI Taxonomy" id="262921"/>
    <lineage>
        <taxon>Eukaryota</taxon>
        <taxon>Viridiplantae</taxon>
        <taxon>Streptophyta</taxon>
        <taxon>Embryophyta</taxon>
        <taxon>Tracheophyta</taxon>
        <taxon>Spermatophyta</taxon>
        <taxon>Magnoliopsida</taxon>
        <taxon>eudicotyledons</taxon>
        <taxon>Gunneridae</taxon>
        <taxon>Pentapetalae</taxon>
        <taxon>asterids</taxon>
        <taxon>Ericales</taxon>
        <taxon>Ericaceae</taxon>
        <taxon>Ericoideae</taxon>
        <taxon>Rhodoreae</taxon>
        <taxon>Rhododendron</taxon>
    </lineage>
</organism>
<dbReference type="EMBL" id="QEFC01000555">
    <property type="protein sequence ID" value="KAE9463692.1"/>
    <property type="molecule type" value="Genomic_DNA"/>
</dbReference>
<dbReference type="InterPro" id="IPR020843">
    <property type="entry name" value="ER"/>
</dbReference>
<dbReference type="InterPro" id="IPR011032">
    <property type="entry name" value="GroES-like_sf"/>
</dbReference>
<evidence type="ECO:0000313" key="3">
    <source>
        <dbReference type="Proteomes" id="UP000428333"/>
    </source>
</evidence>
<dbReference type="InterPro" id="IPR052733">
    <property type="entry name" value="Chloroplast_QOR"/>
</dbReference>
<dbReference type="Pfam" id="PF08240">
    <property type="entry name" value="ADH_N"/>
    <property type="match status" value="1"/>
</dbReference>
<keyword evidence="3" id="KW-1185">Reference proteome</keyword>
<dbReference type="Gene3D" id="3.40.50.720">
    <property type="entry name" value="NAD(P)-binding Rossmann-like Domain"/>
    <property type="match status" value="1"/>
</dbReference>
<dbReference type="PANTHER" id="PTHR44013">
    <property type="entry name" value="ZINC-TYPE ALCOHOL DEHYDROGENASE-LIKE PROTEIN C16A3.02C"/>
    <property type="match status" value="1"/>
</dbReference>
<dbReference type="SUPFAM" id="SSF51735">
    <property type="entry name" value="NAD(P)-binding Rossmann-fold domains"/>
    <property type="match status" value="1"/>
</dbReference>
<comment type="caution">
    <text evidence="2">The sequence shown here is derived from an EMBL/GenBank/DDBJ whole genome shotgun (WGS) entry which is preliminary data.</text>
</comment>
<feature type="domain" description="Enoyl reductase (ER)" evidence="1">
    <location>
        <begin position="16"/>
        <end position="326"/>
    </location>
</feature>
<dbReference type="InterPro" id="IPR036291">
    <property type="entry name" value="NAD(P)-bd_dom_sf"/>
</dbReference>
<gene>
    <name evidence="2" type="ORF">C3L33_04374</name>
</gene>
<reference evidence="2 3" key="1">
    <citation type="journal article" date="2019" name="Genome Biol. Evol.">
        <title>The Rhododendron genome and chromosomal organization provide insight into shared whole-genome duplications across the heath family (Ericaceae).</title>
        <authorList>
            <person name="Soza V.L."/>
            <person name="Lindsley D."/>
            <person name="Waalkes A."/>
            <person name="Ramage E."/>
            <person name="Patwardhan R.P."/>
            <person name="Burton J.N."/>
            <person name="Adey A."/>
            <person name="Kumar A."/>
            <person name="Qiu R."/>
            <person name="Shendure J."/>
            <person name="Hall B."/>
        </authorList>
    </citation>
    <scope>NUCLEOTIDE SEQUENCE [LARGE SCALE GENOMIC DNA]</scope>
    <source>
        <strain evidence="2">RSF 1966-606</strain>
    </source>
</reference>
<sequence>MAGKLMHAVQYNSYGGGPAGLKFLFRPAPKADEVLLKIEAVSINPIDWKLQKGIVRPFLPRKFPFIPSATDVAGEVVTVGSGVKNFRAGDKVVSWISPASSGGLAEFCVAKGSLTVPRPPELSPVEAAGIPSGALSAHMALTRFAGVKLDGSGPQKSILVTAASGGVGLFVVQLAKLGNTHVTATCGARNLELVKSLGADEVLDYKTPDGATLRSPSGRKYDAVIHCATGIPWSTFEPNLSGNGKVIDLTPGVSTMMTFALKKFTCSRKRIVPLLYSPKGENLEYLVQFVKEGKLKTIVDSKYPLSKAEDAWAKSIDGHATGKLVVEP</sequence>
<accession>A0A6A4M2Q8</accession>
<evidence type="ECO:0000313" key="2">
    <source>
        <dbReference type="EMBL" id="KAE9463692.1"/>
    </source>
</evidence>
<name>A0A6A4M2Q8_9ERIC</name>
<dbReference type="SUPFAM" id="SSF50129">
    <property type="entry name" value="GroES-like"/>
    <property type="match status" value="1"/>
</dbReference>
<dbReference type="Gene3D" id="3.90.180.10">
    <property type="entry name" value="Medium-chain alcohol dehydrogenases, catalytic domain"/>
    <property type="match status" value="1"/>
</dbReference>